<sequence>MKIITTAAAMKYLGSNYEFKTKVGLCGDTLVIIGSGDPLLGDKVTDAKKAGKIL</sequence>
<organism evidence="1">
    <name type="scientific">marine sediment metagenome</name>
    <dbReference type="NCBI Taxonomy" id="412755"/>
    <lineage>
        <taxon>unclassified sequences</taxon>
        <taxon>metagenomes</taxon>
        <taxon>ecological metagenomes</taxon>
    </lineage>
</organism>
<dbReference type="Pfam" id="PF02113">
    <property type="entry name" value="Peptidase_S13"/>
    <property type="match status" value="1"/>
</dbReference>
<evidence type="ECO:0000313" key="1">
    <source>
        <dbReference type="EMBL" id="GAG88449.1"/>
    </source>
</evidence>
<dbReference type="EMBL" id="BART01013057">
    <property type="protein sequence ID" value="GAG88449.1"/>
    <property type="molecule type" value="Genomic_DNA"/>
</dbReference>
<comment type="caution">
    <text evidence="1">The sequence shown here is derived from an EMBL/GenBank/DDBJ whole genome shotgun (WGS) entry which is preliminary data.</text>
</comment>
<dbReference type="GO" id="GO:0006508">
    <property type="term" value="P:proteolysis"/>
    <property type="evidence" value="ECO:0007669"/>
    <property type="project" value="InterPro"/>
</dbReference>
<gene>
    <name evidence="1" type="ORF">S01H4_26920</name>
</gene>
<proteinExistence type="predicted"/>
<dbReference type="AlphaFoldDB" id="X1AYY6"/>
<accession>X1AYY6</accession>
<dbReference type="GO" id="GO:0004185">
    <property type="term" value="F:serine-type carboxypeptidase activity"/>
    <property type="evidence" value="ECO:0007669"/>
    <property type="project" value="InterPro"/>
</dbReference>
<reference evidence="1" key="1">
    <citation type="journal article" date="2014" name="Front. Microbiol.">
        <title>High frequency of phylogenetically diverse reductive dehalogenase-homologous genes in deep subseafloor sedimentary metagenomes.</title>
        <authorList>
            <person name="Kawai M."/>
            <person name="Futagami T."/>
            <person name="Toyoda A."/>
            <person name="Takaki Y."/>
            <person name="Nishi S."/>
            <person name="Hori S."/>
            <person name="Arai W."/>
            <person name="Tsubouchi T."/>
            <person name="Morono Y."/>
            <person name="Uchiyama I."/>
            <person name="Ito T."/>
            <person name="Fujiyama A."/>
            <person name="Inagaki F."/>
            <person name="Takami H."/>
        </authorList>
    </citation>
    <scope>NUCLEOTIDE SEQUENCE</scope>
    <source>
        <strain evidence="1">Expedition CK06-06</strain>
    </source>
</reference>
<protein>
    <submittedName>
        <fullName evidence="1">Uncharacterized protein</fullName>
    </submittedName>
</protein>
<dbReference type="SUPFAM" id="SSF56601">
    <property type="entry name" value="beta-lactamase/transpeptidase-like"/>
    <property type="match status" value="1"/>
</dbReference>
<dbReference type="InterPro" id="IPR012338">
    <property type="entry name" value="Beta-lactam/transpept-like"/>
</dbReference>
<dbReference type="InterPro" id="IPR000667">
    <property type="entry name" value="Peptidase_S13"/>
</dbReference>
<name>X1AYY6_9ZZZZ</name>